<dbReference type="PATRIC" id="fig|386415.7.peg.1133"/>
<evidence type="ECO:0000256" key="11">
    <source>
        <dbReference type="ARBA" id="ARBA00048670"/>
    </source>
</evidence>
<dbReference type="NCBIfam" id="TIGR00118">
    <property type="entry name" value="acolac_lg"/>
    <property type="match status" value="1"/>
</dbReference>
<dbReference type="FunFam" id="3.40.50.1220:FF:000008">
    <property type="entry name" value="Acetolactate synthase"/>
    <property type="match status" value="1"/>
</dbReference>
<dbReference type="AlphaFoldDB" id="A0Q0F0"/>
<evidence type="ECO:0000256" key="6">
    <source>
        <dbReference type="ARBA" id="ARBA00022679"/>
    </source>
</evidence>
<accession>A0Q0F0</accession>
<dbReference type="KEGG" id="cno:NT01CX_2029"/>
<evidence type="ECO:0000256" key="5">
    <source>
        <dbReference type="ARBA" id="ARBA00022605"/>
    </source>
</evidence>
<dbReference type="GO" id="GO:0030976">
    <property type="term" value="F:thiamine pyrophosphate binding"/>
    <property type="evidence" value="ECO:0007669"/>
    <property type="project" value="UniProtKB-UniRule"/>
</dbReference>
<dbReference type="InterPro" id="IPR000399">
    <property type="entry name" value="TPP-bd_CS"/>
</dbReference>
<dbReference type="HOGENOM" id="CLU_013748_1_2_9"/>
<keyword evidence="13" id="KW-1133">Transmembrane helix</keyword>
<dbReference type="PANTHER" id="PTHR18968">
    <property type="entry name" value="THIAMINE PYROPHOSPHATE ENZYMES"/>
    <property type="match status" value="1"/>
</dbReference>
<evidence type="ECO:0000313" key="17">
    <source>
        <dbReference type="EMBL" id="ABK61446.1"/>
    </source>
</evidence>
<dbReference type="SUPFAM" id="SSF52518">
    <property type="entry name" value="Thiamin diphosphate-binding fold (THDP-binding)"/>
    <property type="match status" value="2"/>
</dbReference>
<dbReference type="InterPro" id="IPR029035">
    <property type="entry name" value="DHS-like_NAD/FAD-binding_dom"/>
</dbReference>
<dbReference type="GO" id="GO:0009097">
    <property type="term" value="P:isoleucine biosynthetic process"/>
    <property type="evidence" value="ECO:0007669"/>
    <property type="project" value="UniProtKB-UniPathway"/>
</dbReference>
<dbReference type="STRING" id="386415.NT01CX_2029"/>
<evidence type="ECO:0000259" key="16">
    <source>
        <dbReference type="Pfam" id="PF02776"/>
    </source>
</evidence>
<comment type="cofactor">
    <cofactor evidence="12">
        <name>Mg(2+)</name>
        <dbReference type="ChEBI" id="CHEBI:18420"/>
    </cofactor>
    <text evidence="12">Binds 1 Mg(2+) ion per subunit.</text>
</comment>
<evidence type="ECO:0000256" key="4">
    <source>
        <dbReference type="ARBA" id="ARBA00013145"/>
    </source>
</evidence>
<dbReference type="GO" id="GO:0000287">
    <property type="term" value="F:magnesium ion binding"/>
    <property type="evidence" value="ECO:0007669"/>
    <property type="project" value="UniProtKB-UniRule"/>
</dbReference>
<reference evidence="17 18" key="1">
    <citation type="journal article" date="2006" name="Nat. Biotechnol.">
        <title>The genome and transcriptomes of the anti-tumor agent Clostridium novyi-NT.</title>
        <authorList>
            <person name="Bettegowda C."/>
            <person name="Huang X."/>
            <person name="Lin J."/>
            <person name="Cheong I."/>
            <person name="Kohli M."/>
            <person name="Szabo S.A."/>
            <person name="Zhang X."/>
            <person name="Diaz L.A. Jr."/>
            <person name="Velculescu V.E."/>
            <person name="Parmigiani G."/>
            <person name="Kinzler K.W."/>
            <person name="Vogelstein B."/>
            <person name="Zhou S."/>
        </authorList>
    </citation>
    <scope>NUCLEOTIDE SEQUENCE [LARGE SCALE GENOMIC DNA]</scope>
    <source>
        <strain evidence="17 18">NT</strain>
    </source>
</reference>
<keyword evidence="6 12" id="KW-0808">Transferase</keyword>
<dbReference type="UniPathway" id="UPA00049">
    <property type="reaction ID" value="UER00059"/>
</dbReference>
<keyword evidence="5 12" id="KW-0028">Amino-acid biosynthesis</keyword>
<evidence type="ECO:0000256" key="3">
    <source>
        <dbReference type="ARBA" id="ARBA00007812"/>
    </source>
</evidence>
<evidence type="ECO:0000313" key="18">
    <source>
        <dbReference type="Proteomes" id="UP000008220"/>
    </source>
</evidence>
<evidence type="ECO:0000256" key="2">
    <source>
        <dbReference type="ARBA" id="ARBA00005025"/>
    </source>
</evidence>
<dbReference type="Pfam" id="PF00205">
    <property type="entry name" value="TPP_enzyme_M"/>
    <property type="match status" value="1"/>
</dbReference>
<gene>
    <name evidence="17" type="primary">ilvB</name>
    <name evidence="17" type="ordered locus">NT01CX_2029</name>
</gene>
<evidence type="ECO:0000256" key="8">
    <source>
        <dbReference type="ARBA" id="ARBA00022842"/>
    </source>
</evidence>
<dbReference type="Gene3D" id="3.40.50.970">
    <property type="match status" value="2"/>
</dbReference>
<feature type="domain" description="Thiamine pyrophosphate enzyme TPP-binding" evidence="15">
    <location>
        <begin position="393"/>
        <end position="540"/>
    </location>
</feature>
<dbReference type="eggNOG" id="COG0028">
    <property type="taxonomic scope" value="Bacteria"/>
</dbReference>
<dbReference type="InterPro" id="IPR039368">
    <property type="entry name" value="AHAS_TPP"/>
</dbReference>
<keyword evidence="18" id="KW-1185">Reference proteome</keyword>
<dbReference type="EMBL" id="CP000382">
    <property type="protein sequence ID" value="ABK61446.1"/>
    <property type="molecule type" value="Genomic_DNA"/>
</dbReference>
<sequence length="566" mass="63111">MGGFNDKLNGAKILIKCLKELNVDTIFGYPGGAVLPIYDALYCEKDINHILTAHEQGAAHAADGYARVTGKVGVVLVTSGPGATNTVTGIANAYRDSIPMVVFTGQVPKRQMGKAAFQEVDILSITKSITKKNFLVKSIEALPTIVYKAFKIATEGRKGPVVVDIPKDIQDTLVNDDFYYKNIYEVFTEINCVENENLYKNIKKASLLINKCRKPIIYSGGGIVSSNANKELMEFSEKIKSPVICTLMGLGSFPGDHKYFMGLGGMHGNVYSNYAITESDLLIAIGMRFSDRVTSKIEGFAPNAKIIHIDIDEKELGKNVNVDVPINGDIKEILNLLIKCVEVKEEGKWNYKIESLKRKYSLNFDKKDELSGEYIIEKLNEITEGNCTICTEVGQNQIWAAQYYKYLKPRTFVSSGGLGTMGFGLGAAIGAYFGNPKRRVINIAGDGSFKMNCAELDTISRYNIPIIQIVLNNRCLGMVRQWQEMFYDKRFSHSIFHKEVDFTKLGMAYEIKSFKVNEKEEFEDVLKKALKLNEPVIIECLIDTNENVFPIVPPGETIDNMLTEKI</sequence>
<evidence type="ECO:0000256" key="7">
    <source>
        <dbReference type="ARBA" id="ARBA00022723"/>
    </source>
</evidence>
<dbReference type="CDD" id="cd02015">
    <property type="entry name" value="TPP_AHAS"/>
    <property type="match status" value="1"/>
</dbReference>
<dbReference type="PROSITE" id="PS00187">
    <property type="entry name" value="TPP_ENZYMES"/>
    <property type="match status" value="1"/>
</dbReference>
<dbReference type="Pfam" id="PF02776">
    <property type="entry name" value="TPP_enzyme_N"/>
    <property type="match status" value="1"/>
</dbReference>
<comment type="cofactor">
    <cofactor evidence="12">
        <name>thiamine diphosphate</name>
        <dbReference type="ChEBI" id="CHEBI:58937"/>
    </cofactor>
    <text evidence="12">Binds 1 thiamine pyrophosphate per subunit.</text>
</comment>
<dbReference type="SUPFAM" id="SSF52467">
    <property type="entry name" value="DHS-like NAD/FAD-binding domain"/>
    <property type="match status" value="1"/>
</dbReference>
<comment type="catalytic activity">
    <reaction evidence="11 12">
        <text>2 pyruvate + H(+) = (2S)-2-acetolactate + CO2</text>
        <dbReference type="Rhea" id="RHEA:25249"/>
        <dbReference type="ChEBI" id="CHEBI:15361"/>
        <dbReference type="ChEBI" id="CHEBI:15378"/>
        <dbReference type="ChEBI" id="CHEBI:16526"/>
        <dbReference type="ChEBI" id="CHEBI:58476"/>
        <dbReference type="EC" id="2.2.1.6"/>
    </reaction>
</comment>
<dbReference type="InterPro" id="IPR012846">
    <property type="entry name" value="Acetolactate_synth_lsu"/>
</dbReference>
<keyword evidence="10 12" id="KW-0100">Branched-chain amino acid biosynthesis</keyword>
<dbReference type="GO" id="GO:0005948">
    <property type="term" value="C:acetolactate synthase complex"/>
    <property type="evidence" value="ECO:0007669"/>
    <property type="project" value="TreeGrafter"/>
</dbReference>
<evidence type="ECO:0000256" key="12">
    <source>
        <dbReference type="RuleBase" id="RU003591"/>
    </source>
</evidence>
<dbReference type="RefSeq" id="WP_011722104.1">
    <property type="nucleotide sequence ID" value="NC_008593.1"/>
</dbReference>
<evidence type="ECO:0000259" key="15">
    <source>
        <dbReference type="Pfam" id="PF02775"/>
    </source>
</evidence>
<comment type="pathway">
    <text evidence="1 12">Amino-acid biosynthesis; L-isoleucine biosynthesis; L-isoleucine from 2-oxobutanoate: step 1/4.</text>
</comment>
<dbReference type="FunFam" id="3.40.50.970:FF:000007">
    <property type="entry name" value="Acetolactate synthase"/>
    <property type="match status" value="1"/>
</dbReference>
<dbReference type="UniPathway" id="UPA00047">
    <property type="reaction ID" value="UER00055"/>
</dbReference>
<dbReference type="InterPro" id="IPR012001">
    <property type="entry name" value="Thiamin_PyroP_enz_TPP-bd_dom"/>
</dbReference>
<keyword evidence="9 12" id="KW-0786">Thiamine pyrophosphate</keyword>
<protein>
    <recommendedName>
        <fullName evidence="4 12">Acetolactate synthase</fullName>
        <ecNumber evidence="4 12">2.2.1.6</ecNumber>
    </recommendedName>
</protein>
<evidence type="ECO:0000256" key="9">
    <source>
        <dbReference type="ARBA" id="ARBA00023052"/>
    </source>
</evidence>
<evidence type="ECO:0000259" key="14">
    <source>
        <dbReference type="Pfam" id="PF00205"/>
    </source>
</evidence>
<organism evidence="17 18">
    <name type="scientific">Clostridium novyi (strain NT)</name>
    <dbReference type="NCBI Taxonomy" id="386415"/>
    <lineage>
        <taxon>Bacteria</taxon>
        <taxon>Bacillati</taxon>
        <taxon>Bacillota</taxon>
        <taxon>Clostridia</taxon>
        <taxon>Eubacteriales</taxon>
        <taxon>Clostridiaceae</taxon>
        <taxon>Clostridium</taxon>
    </lineage>
</organism>
<proteinExistence type="inferred from homology"/>
<keyword evidence="7 12" id="KW-0479">Metal-binding</keyword>
<dbReference type="GO" id="GO:0009099">
    <property type="term" value="P:L-valine biosynthetic process"/>
    <property type="evidence" value="ECO:0007669"/>
    <property type="project" value="UniProtKB-UniPathway"/>
</dbReference>
<feature type="domain" description="Thiamine pyrophosphate enzyme N-terminal TPP-binding" evidence="16">
    <location>
        <begin position="9"/>
        <end position="124"/>
    </location>
</feature>
<dbReference type="Proteomes" id="UP000008220">
    <property type="component" value="Chromosome"/>
</dbReference>
<name>A0Q0F0_CLONN</name>
<feature type="domain" description="Thiamine pyrophosphate enzyme central" evidence="14">
    <location>
        <begin position="202"/>
        <end position="336"/>
    </location>
</feature>
<keyword evidence="13" id="KW-0812">Transmembrane</keyword>
<dbReference type="Gene3D" id="3.40.50.1220">
    <property type="entry name" value="TPP-binding domain"/>
    <property type="match status" value="1"/>
</dbReference>
<dbReference type="PANTHER" id="PTHR18968:SF13">
    <property type="entry name" value="ACETOLACTATE SYNTHASE CATALYTIC SUBUNIT, MITOCHONDRIAL"/>
    <property type="match status" value="1"/>
</dbReference>
<dbReference type="EC" id="2.2.1.6" evidence="4 12"/>
<keyword evidence="13" id="KW-0472">Membrane</keyword>
<dbReference type="Pfam" id="PF02775">
    <property type="entry name" value="TPP_enzyme_C"/>
    <property type="match status" value="1"/>
</dbReference>
<dbReference type="InterPro" id="IPR029061">
    <property type="entry name" value="THDP-binding"/>
</dbReference>
<evidence type="ECO:0000256" key="10">
    <source>
        <dbReference type="ARBA" id="ARBA00023304"/>
    </source>
</evidence>
<evidence type="ECO:0000256" key="1">
    <source>
        <dbReference type="ARBA" id="ARBA00004974"/>
    </source>
</evidence>
<evidence type="ECO:0000256" key="13">
    <source>
        <dbReference type="SAM" id="Phobius"/>
    </source>
</evidence>
<dbReference type="InterPro" id="IPR045229">
    <property type="entry name" value="TPP_enz"/>
</dbReference>
<comment type="similarity">
    <text evidence="3 12">Belongs to the TPP enzyme family.</text>
</comment>
<dbReference type="CDD" id="cd07035">
    <property type="entry name" value="TPP_PYR_POX_like"/>
    <property type="match status" value="1"/>
</dbReference>
<keyword evidence="8 12" id="KW-0460">Magnesium</keyword>
<dbReference type="GO" id="GO:0003984">
    <property type="term" value="F:acetolactate synthase activity"/>
    <property type="evidence" value="ECO:0007669"/>
    <property type="project" value="UniProtKB-EC"/>
</dbReference>
<comment type="pathway">
    <text evidence="2 12">Amino-acid biosynthesis; L-valine biosynthesis; L-valine from pyruvate: step 1/4.</text>
</comment>
<dbReference type="InterPro" id="IPR012000">
    <property type="entry name" value="Thiamin_PyroP_enz_cen_dom"/>
</dbReference>
<feature type="transmembrane region" description="Helical" evidence="13">
    <location>
        <begin position="412"/>
        <end position="433"/>
    </location>
</feature>
<dbReference type="GO" id="GO:0050660">
    <property type="term" value="F:flavin adenine dinucleotide binding"/>
    <property type="evidence" value="ECO:0007669"/>
    <property type="project" value="InterPro"/>
</dbReference>
<dbReference type="InterPro" id="IPR011766">
    <property type="entry name" value="TPP_enzyme_TPP-bd"/>
</dbReference>